<comment type="subcellular location">
    <subcellularLocation>
        <location evidence="1">Virion</location>
    </subcellularLocation>
</comment>
<organism evidence="4">
    <name type="scientific">Western grey kangaroopox virus</name>
    <dbReference type="NCBI Taxonomy" id="1566307"/>
    <lineage>
        <taxon>Viruses</taxon>
        <taxon>Varidnaviria</taxon>
        <taxon>Bamfordvirae</taxon>
        <taxon>Nucleocytoviricota</taxon>
        <taxon>Pokkesviricetes</taxon>
        <taxon>Chitovirales</taxon>
        <taxon>Poxviridae</taxon>
        <taxon>Chordopoxvirinae</taxon>
        <taxon>Macropopoxvirus</taxon>
        <taxon>Macropopoxvirus mfuliginosuspox</taxon>
        <taxon>Western kangaroopox virus</taxon>
    </lineage>
</organism>
<dbReference type="InterPro" id="IPR007660">
    <property type="entry name" value="Poxvirus_D3"/>
</dbReference>
<reference evidence="4" key="1">
    <citation type="journal article" date="2017" name="Virus Res.">
        <title>Complete genomic characterisation of two novel poxviruses (WKPV and EKPV) from western and eastern grey kangaroos.</title>
        <authorList>
            <person name="Bennett M."/>
            <person name="Tu S.L."/>
            <person name="Upton C."/>
            <person name="McArtor C."/>
            <person name="Gillett A."/>
            <person name="Laird T."/>
            <person name="O'Dea M."/>
        </authorList>
    </citation>
    <scope>NUCLEOTIDE SEQUENCE [LARGE SCALE GENOMIC DNA]</scope>
    <source>
        <strain evidence="4">Western Australia</strain>
    </source>
</reference>
<sequence length="252" mass="27604">MDIYHVKDHSYPNFGTLSGDEVYLLVGDHAHFETRRRAEILAFMPSGTTVYTSAYSLTPDPVSESMTIEIEAQSVAIPGACTDTDPGRLRTVVHRFSPPMGTATERTLVFLRCPHLAQLPSGLSLGGKRVSDASLLYTRPQLALGALDGPPEAKEAAYRIAMLRAEVNKMVRGRCSALRIPFLPSVGNAAVAAVLVSPEAARDGATHRLLRFSYNRERFSAFVYAWFRGQLSNCPCENEKIQAVYEEVIGAV</sequence>
<accession>A0A2C9DSP3</accession>
<proteinExistence type="predicted"/>
<comment type="function">
    <text evidence="3">Late protein which is part of a large complex required for early virion morphogenesis. This complex participates in the formation of virosomes and the incorporation of virosomal contents into nascent immature virions.</text>
</comment>
<evidence type="ECO:0000256" key="3">
    <source>
        <dbReference type="ARBA" id="ARBA00024939"/>
    </source>
</evidence>
<protein>
    <submittedName>
        <fullName evidence="4">Virion core</fullName>
    </submittedName>
</protein>
<evidence type="ECO:0000313" key="5">
    <source>
        <dbReference type="Proteomes" id="UP000318778"/>
    </source>
</evidence>
<keyword evidence="2" id="KW-0946">Virion</keyword>
<keyword evidence="5" id="KW-1185">Reference proteome</keyword>
<dbReference type="EMBL" id="MF467280">
    <property type="protein sequence ID" value="ATI21026.1"/>
    <property type="molecule type" value="Genomic_DNA"/>
</dbReference>
<name>A0A2C9DSP3_9POXV</name>
<evidence type="ECO:0000256" key="2">
    <source>
        <dbReference type="ARBA" id="ARBA00022844"/>
    </source>
</evidence>
<dbReference type="Pfam" id="PF04580">
    <property type="entry name" value="Pox_D3"/>
    <property type="match status" value="2"/>
</dbReference>
<dbReference type="GO" id="GO:0044423">
    <property type="term" value="C:virion component"/>
    <property type="evidence" value="ECO:0007669"/>
    <property type="project" value="UniProtKB-KW"/>
</dbReference>
<dbReference type="Proteomes" id="UP000318778">
    <property type="component" value="Segment"/>
</dbReference>
<evidence type="ECO:0000256" key="1">
    <source>
        <dbReference type="ARBA" id="ARBA00004328"/>
    </source>
</evidence>
<evidence type="ECO:0000313" key="4">
    <source>
        <dbReference type="EMBL" id="ATI21026.1"/>
    </source>
</evidence>